<evidence type="ECO:0000256" key="2">
    <source>
        <dbReference type="ARBA" id="ARBA00022884"/>
    </source>
</evidence>
<protein>
    <submittedName>
        <fullName evidence="5">BQ5605_C007g04420 protein</fullName>
    </submittedName>
</protein>
<sequence>MPPKSAPGATPQPGTSLEAAIAPIVARPPQQPASFAATELLRDSAGYQDWLLVVRSRLPAGVLRYLESGEPCTSWPPSLVPLWDHYALSSLCSSVDPRLVLPGLSTFLDDSDGAPKIWQALRSRYGATSAVDLLPAVVTLFSTEELPATTDSFLQFRDGFENQLRLLTSSKVTVDSLVASHLLSRLPPSLESWRSTFVNDQGDSTTLPSVSAIFDRLLRDIRARPVDAPTAALARSSARDTRAPRTPCPNPKCRKMHWLRDCPDTAWAASFRARRAIENSNKPAGERKPSQPAASPAAAPSVADEHLSPAIYSACFLSASSPFDKGAWLLDSGANRHMANDVRLFTHLQPVKGPHVAGVAGSLPSTGSGSVALDTTSGRIAVADVLHVPSLPCNLLSVRRLDRLGFTVSFGSNVATIRNAAGTAVATARAIANDLYTLDLTPAPCRPHALLASPSHVSLLTLHNRLAHLPVLLLKKIVQKGMVTGVAWDYSDEECRTFHCNACLASKAHALPFARSTSIASQRLGLIHVDLAQMPHVSFGGHRYMLVIVDDHTRKHWCILLARKSDTFPRLRDWILEVERATGDSVKTIRSDNGGEFTLRSFVDFCCSKGIRRELTIPYTPQQNGRVERPNRTIKEGILALAYSAGVDSRLWGEAAMYFVRCKNMTPHAGINGDIPDARWYGYAPDISSLRTFGCRAWHCLPSPSRSALDPKAIPLIFVGLDDHSKAYRLFHPTTRKVLLSRNVLFRESEFPASTPTPALFSPANPLPDVVASRPDQADPPQPLLPAPPRSPVPRAEQLIPAPDASDQGSPALARNVPDQALPAPFASDQGGAPDQGSPDSAFSTPCPSPRLRPSSYDFSALCLAPEFSDDVDDALHSPAPVCYLADAAAALLDTSTVDPAELVAPARDPPHWRAAMASPQADEWRLAARDEFDSLSRDFSAFTPIDQSLVPADAKIIGSRFVFRTKRDQFGKVKSYKGRLVARGDSQRSGIDFDETFAPVAKFTSIRALLALSAARGYHVHQADIDKAYLHGKLDKPLYMRVPEGIALPGQVLQLHRSLYGLRQAGRIWNDEIDSTLLGLGYIATESDHCVYVKTVGDVHHYIVLYVDDLLMIGPSLPEIERTLQGLERCYGVKRLGEAEYVLGIQIRRSSDGSITLSQEQYLKDILARFGMSNAHPVATPMISDLHLEIETNPTPFADRTRYLQAVGSLMYASTGTRPDLAYAVGYLARFSRSPSEAAWGAIKHVFRYLAGTLSHGLCYSHGDSAPVIGYSDCNWGACVLSSKSTMGYAFLYAGGAISWSSRLQSRVADSTCDAEYLALSHAGKEAVFLRQLFGELGLPSSAPTLVLGDNQGANALTRNPVFHARTRHIRLREHFVRDMVALGDVAVQYINTADMTADIFTKALARDLFARHRGRLGICSP</sequence>
<dbReference type="Pfam" id="PF07727">
    <property type="entry name" value="RVT_2"/>
    <property type="match status" value="1"/>
</dbReference>
<dbReference type="InterPro" id="IPR001584">
    <property type="entry name" value="Integrase_cat-core"/>
</dbReference>
<dbReference type="GO" id="GO:0003723">
    <property type="term" value="F:RNA binding"/>
    <property type="evidence" value="ECO:0007669"/>
    <property type="project" value="UniProtKB-KW"/>
</dbReference>
<evidence type="ECO:0000313" key="6">
    <source>
        <dbReference type="Proteomes" id="UP000249464"/>
    </source>
</evidence>
<accession>A0A2X0M740</accession>
<gene>
    <name evidence="5" type="primary">BQ5605_C007g04420</name>
    <name evidence="5" type="ORF">BQ5605_C007G04420</name>
</gene>
<dbReference type="GO" id="GO:0015074">
    <property type="term" value="P:DNA integration"/>
    <property type="evidence" value="ECO:0007669"/>
    <property type="project" value="InterPro"/>
</dbReference>
<feature type="compositionally biased region" description="Pro residues" evidence="3">
    <location>
        <begin position="778"/>
        <end position="792"/>
    </location>
</feature>
<dbReference type="GO" id="GO:0004190">
    <property type="term" value="F:aspartic-type endopeptidase activity"/>
    <property type="evidence" value="ECO:0007669"/>
    <property type="project" value="UniProtKB-KW"/>
</dbReference>
<feature type="region of interest" description="Disordered" evidence="3">
    <location>
        <begin position="280"/>
        <end position="300"/>
    </location>
</feature>
<dbReference type="InterPro" id="IPR054722">
    <property type="entry name" value="PolX-like_BBD"/>
</dbReference>
<keyword evidence="1" id="KW-0064">Aspartyl protease</keyword>
<dbReference type="Pfam" id="PF22936">
    <property type="entry name" value="Pol_BBD"/>
    <property type="match status" value="1"/>
</dbReference>
<keyword evidence="2" id="KW-0694">RNA-binding</keyword>
<organism evidence="5 6">
    <name type="scientific">Microbotryum silenes-dioicae</name>
    <dbReference type="NCBI Taxonomy" id="796604"/>
    <lineage>
        <taxon>Eukaryota</taxon>
        <taxon>Fungi</taxon>
        <taxon>Dikarya</taxon>
        <taxon>Basidiomycota</taxon>
        <taxon>Pucciniomycotina</taxon>
        <taxon>Microbotryomycetes</taxon>
        <taxon>Microbotryales</taxon>
        <taxon>Microbotryaceae</taxon>
        <taxon>Microbotryum</taxon>
    </lineage>
</organism>
<feature type="compositionally biased region" description="Low complexity" evidence="3">
    <location>
        <begin position="290"/>
        <end position="300"/>
    </location>
</feature>
<name>A0A2X0M740_9BASI</name>
<dbReference type="PANTHER" id="PTHR11439:SF483">
    <property type="entry name" value="PEPTIDE SYNTHASE GLIP-LIKE, PUTATIVE (AFU_ORTHOLOGUE AFUA_3G12920)-RELATED"/>
    <property type="match status" value="1"/>
</dbReference>
<keyword evidence="1" id="KW-0378">Hydrolase</keyword>
<evidence type="ECO:0000313" key="5">
    <source>
        <dbReference type="EMBL" id="SGY60364.1"/>
    </source>
</evidence>
<dbReference type="InterPro" id="IPR043502">
    <property type="entry name" value="DNA/RNA_pol_sf"/>
</dbReference>
<dbReference type="CDD" id="cd09272">
    <property type="entry name" value="RNase_HI_RT_Ty1"/>
    <property type="match status" value="1"/>
</dbReference>
<feature type="region of interest" description="Disordered" evidence="3">
    <location>
        <begin position="229"/>
        <end position="248"/>
    </location>
</feature>
<evidence type="ECO:0000256" key="3">
    <source>
        <dbReference type="SAM" id="MobiDB-lite"/>
    </source>
</evidence>
<dbReference type="PANTHER" id="PTHR11439">
    <property type="entry name" value="GAG-POL-RELATED RETROTRANSPOSON"/>
    <property type="match status" value="1"/>
</dbReference>
<dbReference type="InterPro" id="IPR036397">
    <property type="entry name" value="RNaseH_sf"/>
</dbReference>
<keyword evidence="1" id="KW-0645">Protease</keyword>
<keyword evidence="6" id="KW-1185">Reference proteome</keyword>
<reference evidence="5 6" key="1">
    <citation type="submission" date="2016-11" db="EMBL/GenBank/DDBJ databases">
        <authorList>
            <person name="Jaros S."/>
            <person name="Januszkiewicz K."/>
            <person name="Wedrychowicz H."/>
        </authorList>
    </citation>
    <scope>NUCLEOTIDE SEQUENCE [LARGE SCALE GENOMIC DNA]</scope>
</reference>
<dbReference type="Pfam" id="PF00665">
    <property type="entry name" value="rve"/>
    <property type="match status" value="1"/>
</dbReference>
<dbReference type="SUPFAM" id="SSF53098">
    <property type="entry name" value="Ribonuclease H-like"/>
    <property type="match status" value="1"/>
</dbReference>
<dbReference type="PROSITE" id="PS50994">
    <property type="entry name" value="INTEGRASE"/>
    <property type="match status" value="1"/>
</dbReference>
<dbReference type="InterPro" id="IPR013103">
    <property type="entry name" value="RVT_2"/>
</dbReference>
<feature type="domain" description="Integrase catalytic" evidence="4">
    <location>
        <begin position="508"/>
        <end position="684"/>
    </location>
</feature>
<dbReference type="Proteomes" id="UP000249464">
    <property type="component" value="Unassembled WGS sequence"/>
</dbReference>
<proteinExistence type="predicted"/>
<dbReference type="InterPro" id="IPR012337">
    <property type="entry name" value="RNaseH-like_sf"/>
</dbReference>
<feature type="region of interest" description="Disordered" evidence="3">
    <location>
        <begin position="755"/>
        <end position="850"/>
    </location>
</feature>
<evidence type="ECO:0000259" key="4">
    <source>
        <dbReference type="PROSITE" id="PS50994"/>
    </source>
</evidence>
<dbReference type="SUPFAM" id="SSF56672">
    <property type="entry name" value="DNA/RNA polymerases"/>
    <property type="match status" value="1"/>
</dbReference>
<dbReference type="Pfam" id="PF25597">
    <property type="entry name" value="SH3_retrovirus"/>
    <property type="match status" value="1"/>
</dbReference>
<dbReference type="Gene3D" id="3.30.420.10">
    <property type="entry name" value="Ribonuclease H-like superfamily/Ribonuclease H"/>
    <property type="match status" value="1"/>
</dbReference>
<dbReference type="InterPro" id="IPR057670">
    <property type="entry name" value="SH3_retrovirus"/>
</dbReference>
<dbReference type="EMBL" id="FQNC01000045">
    <property type="protein sequence ID" value="SGY60364.1"/>
    <property type="molecule type" value="Genomic_DNA"/>
</dbReference>
<evidence type="ECO:0000256" key="1">
    <source>
        <dbReference type="ARBA" id="ARBA00022750"/>
    </source>
</evidence>
<dbReference type="GO" id="GO:0005634">
    <property type="term" value="C:nucleus"/>
    <property type="evidence" value="ECO:0007669"/>
    <property type="project" value="UniProtKB-ARBA"/>
</dbReference>